<dbReference type="GO" id="GO:0004984">
    <property type="term" value="F:olfactory receptor activity"/>
    <property type="evidence" value="ECO:0007669"/>
    <property type="project" value="InterPro"/>
</dbReference>
<dbReference type="PANTHER" id="PTHR21137">
    <property type="entry name" value="ODORANT RECEPTOR"/>
    <property type="match status" value="1"/>
</dbReference>
<evidence type="ECO:0000256" key="2">
    <source>
        <dbReference type="ARBA" id="ARBA00022475"/>
    </source>
</evidence>
<evidence type="ECO:0000313" key="12">
    <source>
        <dbReference type="Proteomes" id="UP000494106"/>
    </source>
</evidence>
<dbReference type="EMBL" id="CADEBC010000858">
    <property type="protein sequence ID" value="CAB3261070.1"/>
    <property type="molecule type" value="Genomic_DNA"/>
</dbReference>
<sequence length="275" mass="31343">MMGLFVKNINASLRFCLSVLKFVGFLKPIEPVSFYGKVFYNIYWFSWFMFLAGGIIIAQSGAMFQIWGDLTLMTSASFLLFTNLAFATKAINVVMKRRAIQEIINTSDDELTAEDRMEGIEIVKRYPYDTSKSPAYEVTYVNQLMLCKEDETVQKRIKQCVVKHQAALKTAAQIQTCFTKPILAQFSVSVVIICVTAYQLALSCKIAGAAYWCPWYLCSVRLRRELLIVMQRTRHVTKLTAGGFTTLSLDCFTSIIKASYTFFTVLKQVEDRNEK</sequence>
<evidence type="ECO:0000313" key="11">
    <source>
        <dbReference type="EMBL" id="CAB3261070.1"/>
    </source>
</evidence>
<keyword evidence="9" id="KW-0807">Transducer</keyword>
<evidence type="ECO:0000256" key="6">
    <source>
        <dbReference type="ARBA" id="ARBA00022989"/>
    </source>
</evidence>
<keyword evidence="8" id="KW-0675">Receptor</keyword>
<comment type="subcellular location">
    <subcellularLocation>
        <location evidence="1">Cell membrane</location>
        <topology evidence="1">Multi-pass membrane protein</topology>
    </subcellularLocation>
</comment>
<evidence type="ECO:0000256" key="1">
    <source>
        <dbReference type="ARBA" id="ARBA00004651"/>
    </source>
</evidence>
<evidence type="ECO:0000256" key="8">
    <source>
        <dbReference type="ARBA" id="ARBA00023170"/>
    </source>
</evidence>
<evidence type="ECO:0008006" key="13">
    <source>
        <dbReference type="Google" id="ProtNLM"/>
    </source>
</evidence>
<keyword evidence="7 10" id="KW-0472">Membrane</keyword>
<dbReference type="GO" id="GO:0005549">
    <property type="term" value="F:odorant binding"/>
    <property type="evidence" value="ECO:0007669"/>
    <property type="project" value="InterPro"/>
</dbReference>
<reference evidence="11 12" key="1">
    <citation type="submission" date="2020-04" db="EMBL/GenBank/DDBJ databases">
        <authorList>
            <person name="Wallbank WR R."/>
            <person name="Pardo Diaz C."/>
            <person name="Kozak K."/>
            <person name="Martin S."/>
            <person name="Jiggins C."/>
            <person name="Moest M."/>
            <person name="Warren A I."/>
            <person name="Byers J.R.P. K."/>
            <person name="Montejo-Kovacevich G."/>
            <person name="Yen C E."/>
        </authorList>
    </citation>
    <scope>NUCLEOTIDE SEQUENCE [LARGE SCALE GENOMIC DNA]</scope>
</reference>
<accession>A0A8S1BQF8</accession>
<dbReference type="GO" id="GO:0005886">
    <property type="term" value="C:plasma membrane"/>
    <property type="evidence" value="ECO:0007669"/>
    <property type="project" value="UniProtKB-SubCell"/>
</dbReference>
<keyword evidence="12" id="KW-1185">Reference proteome</keyword>
<keyword evidence="4 10" id="KW-0812">Transmembrane</keyword>
<evidence type="ECO:0000256" key="9">
    <source>
        <dbReference type="ARBA" id="ARBA00023224"/>
    </source>
</evidence>
<dbReference type="OrthoDB" id="6617147at2759"/>
<protein>
    <recommendedName>
        <fullName evidence="13">Odorant receptor</fullName>
    </recommendedName>
</protein>
<evidence type="ECO:0000256" key="5">
    <source>
        <dbReference type="ARBA" id="ARBA00022725"/>
    </source>
</evidence>
<evidence type="ECO:0000256" key="10">
    <source>
        <dbReference type="SAM" id="Phobius"/>
    </source>
</evidence>
<name>A0A8S1BQF8_ARCPL</name>
<feature type="transmembrane region" description="Helical" evidence="10">
    <location>
        <begin position="70"/>
        <end position="88"/>
    </location>
</feature>
<proteinExistence type="predicted"/>
<dbReference type="PANTHER" id="PTHR21137:SF35">
    <property type="entry name" value="ODORANT RECEPTOR 19A-RELATED"/>
    <property type="match status" value="1"/>
</dbReference>
<dbReference type="Proteomes" id="UP000494106">
    <property type="component" value="Unassembled WGS sequence"/>
</dbReference>
<dbReference type="GO" id="GO:0007165">
    <property type="term" value="P:signal transduction"/>
    <property type="evidence" value="ECO:0007669"/>
    <property type="project" value="UniProtKB-KW"/>
</dbReference>
<dbReference type="InterPro" id="IPR004117">
    <property type="entry name" value="7tm6_olfct_rcpt"/>
</dbReference>
<dbReference type="Pfam" id="PF02949">
    <property type="entry name" value="7tm_6"/>
    <property type="match status" value="2"/>
</dbReference>
<evidence type="ECO:0000256" key="7">
    <source>
        <dbReference type="ARBA" id="ARBA00023136"/>
    </source>
</evidence>
<keyword evidence="2" id="KW-1003">Cell membrane</keyword>
<keyword evidence="6 10" id="KW-1133">Transmembrane helix</keyword>
<keyword evidence="3" id="KW-0716">Sensory transduction</keyword>
<evidence type="ECO:0000256" key="3">
    <source>
        <dbReference type="ARBA" id="ARBA00022606"/>
    </source>
</evidence>
<dbReference type="AlphaFoldDB" id="A0A8S1BQF8"/>
<evidence type="ECO:0000256" key="4">
    <source>
        <dbReference type="ARBA" id="ARBA00022692"/>
    </source>
</evidence>
<organism evidence="11 12">
    <name type="scientific">Arctia plantaginis</name>
    <name type="common">Wood tiger moth</name>
    <name type="synonym">Phalaena plantaginis</name>
    <dbReference type="NCBI Taxonomy" id="874455"/>
    <lineage>
        <taxon>Eukaryota</taxon>
        <taxon>Metazoa</taxon>
        <taxon>Ecdysozoa</taxon>
        <taxon>Arthropoda</taxon>
        <taxon>Hexapoda</taxon>
        <taxon>Insecta</taxon>
        <taxon>Pterygota</taxon>
        <taxon>Neoptera</taxon>
        <taxon>Endopterygota</taxon>
        <taxon>Lepidoptera</taxon>
        <taxon>Glossata</taxon>
        <taxon>Ditrysia</taxon>
        <taxon>Noctuoidea</taxon>
        <taxon>Erebidae</taxon>
        <taxon>Arctiinae</taxon>
        <taxon>Arctia</taxon>
    </lineage>
</organism>
<gene>
    <name evidence="11" type="ORF">APLA_LOCUS17638</name>
</gene>
<feature type="transmembrane region" description="Helical" evidence="10">
    <location>
        <begin position="38"/>
        <end position="58"/>
    </location>
</feature>
<comment type="caution">
    <text evidence="11">The sequence shown here is derived from an EMBL/GenBank/DDBJ whole genome shotgun (WGS) entry which is preliminary data.</text>
</comment>
<keyword evidence="5" id="KW-0552">Olfaction</keyword>